<accession>A0A1J1JGD3</accession>
<name>A0A1J1JGD3_PLAAG</name>
<evidence type="ECO:0000313" key="1">
    <source>
        <dbReference type="EMBL" id="CUM59801.1"/>
    </source>
</evidence>
<proteinExistence type="predicted"/>
<reference evidence="1" key="1">
    <citation type="submission" date="2015-09" db="EMBL/GenBank/DDBJ databases">
        <authorList>
            <person name="Jackson K.R."/>
            <person name="Lunt B.L."/>
            <person name="Fisher J.N.B."/>
            <person name="Gardner A.V."/>
            <person name="Bailey M.E."/>
            <person name="Deus L.M."/>
            <person name="Earl A.S."/>
            <person name="Gibby P.D."/>
            <person name="Hartmann K.A."/>
            <person name="Liu J.E."/>
            <person name="Manci A.M."/>
            <person name="Nielsen D.A."/>
            <person name="Solomon M.B."/>
            <person name="Breakwell D.P."/>
            <person name="Burnett S.H."/>
            <person name="Grose J.H."/>
        </authorList>
    </citation>
    <scope>NUCLEOTIDE SEQUENCE</scope>
    <source>
        <strain evidence="1">7805</strain>
    </source>
</reference>
<dbReference type="AlphaFoldDB" id="A0A1J1JGD3"/>
<gene>
    <name evidence="1" type="ORF">PLAM_1835</name>
</gene>
<organism evidence="1">
    <name type="scientific">Planktothrix agardhii</name>
    <name type="common">Oscillatoria agardhii</name>
    <dbReference type="NCBI Taxonomy" id="1160"/>
    <lineage>
        <taxon>Bacteria</taxon>
        <taxon>Bacillati</taxon>
        <taxon>Cyanobacteriota</taxon>
        <taxon>Cyanophyceae</taxon>
        <taxon>Oscillatoriophycideae</taxon>
        <taxon>Oscillatoriales</taxon>
        <taxon>Microcoleaceae</taxon>
        <taxon>Planktothrix</taxon>
    </lineage>
</organism>
<dbReference type="EMBL" id="LO018304">
    <property type="protein sequence ID" value="CUM59801.1"/>
    <property type="molecule type" value="Genomic_DNA"/>
</dbReference>
<sequence length="56" mass="6492">MGIIPMSNKLLLDFVVRSVYFSDLPNLKTAQTLMVQGFQKKTKKPQKKLDKPEQIR</sequence>
<protein>
    <submittedName>
        <fullName evidence="1">Uncharacterized protein</fullName>
    </submittedName>
</protein>